<gene>
    <name evidence="2" type="ORF">CLOSTHATH_01794</name>
</gene>
<dbReference type="EMBL" id="ACIO01000135">
    <property type="protein sequence ID" value="EFC99981.1"/>
    <property type="molecule type" value="Genomic_DNA"/>
</dbReference>
<evidence type="ECO:0000256" key="1">
    <source>
        <dbReference type="SAM" id="MobiDB-lite"/>
    </source>
</evidence>
<feature type="region of interest" description="Disordered" evidence="1">
    <location>
        <begin position="1"/>
        <end position="25"/>
    </location>
</feature>
<organism evidence="2 3">
    <name type="scientific">Hungatella hathewayi DSM 13479</name>
    <dbReference type="NCBI Taxonomy" id="566550"/>
    <lineage>
        <taxon>Bacteria</taxon>
        <taxon>Bacillati</taxon>
        <taxon>Bacillota</taxon>
        <taxon>Clostridia</taxon>
        <taxon>Lachnospirales</taxon>
        <taxon>Lachnospiraceae</taxon>
        <taxon>Hungatella</taxon>
    </lineage>
</organism>
<evidence type="ECO:0000313" key="3">
    <source>
        <dbReference type="Proteomes" id="UP000004968"/>
    </source>
</evidence>
<accession>D3ADW5</accession>
<dbReference type="HOGENOM" id="CLU_3118642_0_0_9"/>
<comment type="caution">
    <text evidence="2">The sequence shown here is derived from an EMBL/GenBank/DDBJ whole genome shotgun (WGS) entry which is preliminary data.</text>
</comment>
<evidence type="ECO:0000313" key="2">
    <source>
        <dbReference type="EMBL" id="EFC99981.1"/>
    </source>
</evidence>
<protein>
    <submittedName>
        <fullName evidence="2">Uncharacterized protein</fullName>
    </submittedName>
</protein>
<sequence length="50" mass="5239">MPRIQMAAHWDIHSPCSGTHPEAGKKLSEREALNLEKAKNGGGLGGGKGD</sequence>
<proteinExistence type="predicted"/>
<dbReference type="AlphaFoldDB" id="D3ADW5"/>
<dbReference type="Proteomes" id="UP000004968">
    <property type="component" value="Unassembled WGS sequence"/>
</dbReference>
<reference evidence="2 3" key="1">
    <citation type="submission" date="2010-01" db="EMBL/GenBank/DDBJ databases">
        <authorList>
            <person name="Weinstock G."/>
            <person name="Sodergren E."/>
            <person name="Clifton S."/>
            <person name="Fulton L."/>
            <person name="Fulton B."/>
            <person name="Courtney L."/>
            <person name="Fronick C."/>
            <person name="Harrison M."/>
            <person name="Strong C."/>
            <person name="Farmer C."/>
            <person name="Delahaunty K."/>
            <person name="Markovic C."/>
            <person name="Hall O."/>
            <person name="Minx P."/>
            <person name="Tomlinson C."/>
            <person name="Mitreva M."/>
            <person name="Nelson J."/>
            <person name="Hou S."/>
            <person name="Wollam A."/>
            <person name="Pepin K.H."/>
            <person name="Johnson M."/>
            <person name="Bhonagiri V."/>
            <person name="Nash W.E."/>
            <person name="Warren W."/>
            <person name="Chinwalla A."/>
            <person name="Mardis E.R."/>
            <person name="Wilson R.K."/>
        </authorList>
    </citation>
    <scope>NUCLEOTIDE SEQUENCE [LARGE SCALE GENOMIC DNA]</scope>
    <source>
        <strain evidence="2 3">DSM 13479</strain>
    </source>
</reference>
<name>D3ADW5_9FIRM</name>